<evidence type="ECO:0000256" key="1">
    <source>
        <dbReference type="SAM" id="Phobius"/>
    </source>
</evidence>
<dbReference type="AlphaFoldDB" id="A0A1I3XSS1"/>
<feature type="transmembrane region" description="Helical" evidence="1">
    <location>
        <begin position="177"/>
        <end position="194"/>
    </location>
</feature>
<keyword evidence="3" id="KW-1185">Reference proteome</keyword>
<protein>
    <recommendedName>
        <fullName evidence="4">Ferric reductase like transmembrane component</fullName>
    </recommendedName>
</protein>
<sequence length="195" mass="22547">MLSFQSYRVSQEVILIMTRQAKQHWISNKTERALVYTALVLAIFIVFWGSWQLYQYPGDTTHTRAFKSVFKDYGSMARLALFVVLAHYAILFLFEKGLVDRWNQVKQWLVKASRLARRWHTPAALVALSLIVLHVVGAFLYGIELKFENVSGILAVCVLIPVPISGLLRYRKLDKKWHMRSGIAFAVLFFLHAFL</sequence>
<feature type="transmembrane region" description="Helical" evidence="1">
    <location>
        <begin position="123"/>
        <end position="143"/>
    </location>
</feature>
<feature type="transmembrane region" description="Helical" evidence="1">
    <location>
        <begin position="73"/>
        <end position="94"/>
    </location>
</feature>
<dbReference type="STRING" id="1884381.SAMN05518846_11063"/>
<evidence type="ECO:0000313" key="2">
    <source>
        <dbReference type="EMBL" id="SFK22595.1"/>
    </source>
</evidence>
<dbReference type="Proteomes" id="UP000198915">
    <property type="component" value="Unassembled WGS sequence"/>
</dbReference>
<keyword evidence="1" id="KW-0812">Transmembrane</keyword>
<gene>
    <name evidence="2" type="ORF">SAMN05518846_11063</name>
</gene>
<reference evidence="3" key="1">
    <citation type="submission" date="2016-10" db="EMBL/GenBank/DDBJ databases">
        <authorList>
            <person name="Varghese N."/>
            <person name="Submissions S."/>
        </authorList>
    </citation>
    <scope>NUCLEOTIDE SEQUENCE [LARGE SCALE GENOMIC DNA]</scope>
    <source>
        <strain evidence="3">OK042</strain>
    </source>
</reference>
<feature type="transmembrane region" description="Helical" evidence="1">
    <location>
        <begin position="33"/>
        <end position="53"/>
    </location>
</feature>
<proteinExistence type="predicted"/>
<evidence type="ECO:0008006" key="4">
    <source>
        <dbReference type="Google" id="ProtNLM"/>
    </source>
</evidence>
<accession>A0A1I3XSS1</accession>
<organism evidence="2 3">
    <name type="scientific">Brevibacillus centrosporus</name>
    <dbReference type="NCBI Taxonomy" id="54910"/>
    <lineage>
        <taxon>Bacteria</taxon>
        <taxon>Bacillati</taxon>
        <taxon>Bacillota</taxon>
        <taxon>Bacilli</taxon>
        <taxon>Bacillales</taxon>
        <taxon>Paenibacillaceae</taxon>
        <taxon>Brevibacillus</taxon>
    </lineage>
</organism>
<dbReference type="EMBL" id="FORT01000010">
    <property type="protein sequence ID" value="SFK22595.1"/>
    <property type="molecule type" value="Genomic_DNA"/>
</dbReference>
<evidence type="ECO:0000313" key="3">
    <source>
        <dbReference type="Proteomes" id="UP000198915"/>
    </source>
</evidence>
<keyword evidence="1" id="KW-0472">Membrane</keyword>
<name>A0A1I3XSS1_9BACL</name>
<keyword evidence="1" id="KW-1133">Transmembrane helix</keyword>
<feature type="transmembrane region" description="Helical" evidence="1">
    <location>
        <begin position="149"/>
        <end position="170"/>
    </location>
</feature>